<name>A0ABS4F6W8_9BACL</name>
<protein>
    <submittedName>
        <fullName evidence="1">Uncharacterized protein</fullName>
    </submittedName>
</protein>
<sequence>MQHYFAIETGPETTAHLRSARLGLEGHVRNFDPANMVLVTGDYPL</sequence>
<proteinExistence type="predicted"/>
<reference evidence="1 2" key="1">
    <citation type="submission" date="2021-03" db="EMBL/GenBank/DDBJ databases">
        <title>Genomic Encyclopedia of Type Strains, Phase IV (KMG-IV): sequencing the most valuable type-strain genomes for metagenomic binning, comparative biology and taxonomic classification.</title>
        <authorList>
            <person name="Goeker M."/>
        </authorList>
    </citation>
    <scope>NUCLEOTIDE SEQUENCE [LARGE SCALE GENOMIC DNA]</scope>
    <source>
        <strain evidence="1 2">DSM 15596</strain>
    </source>
</reference>
<accession>A0ABS4F6W8</accession>
<dbReference type="EMBL" id="JAGGKI010000002">
    <property type="protein sequence ID" value="MBP1891996.1"/>
    <property type="molecule type" value="Genomic_DNA"/>
</dbReference>
<organism evidence="1 2">
    <name type="scientific">Paenibacillus lactis</name>
    <dbReference type="NCBI Taxonomy" id="228574"/>
    <lineage>
        <taxon>Bacteria</taxon>
        <taxon>Bacillati</taxon>
        <taxon>Bacillota</taxon>
        <taxon>Bacilli</taxon>
        <taxon>Bacillales</taxon>
        <taxon>Paenibacillaceae</taxon>
        <taxon>Paenibacillus</taxon>
    </lineage>
</organism>
<keyword evidence="2" id="KW-1185">Reference proteome</keyword>
<evidence type="ECO:0000313" key="1">
    <source>
        <dbReference type="EMBL" id="MBP1891996.1"/>
    </source>
</evidence>
<gene>
    <name evidence="1" type="ORF">J2Z18_001068</name>
</gene>
<evidence type="ECO:0000313" key="2">
    <source>
        <dbReference type="Proteomes" id="UP000706926"/>
    </source>
</evidence>
<comment type="caution">
    <text evidence="1">The sequence shown here is derived from an EMBL/GenBank/DDBJ whole genome shotgun (WGS) entry which is preliminary data.</text>
</comment>
<dbReference type="Proteomes" id="UP000706926">
    <property type="component" value="Unassembled WGS sequence"/>
</dbReference>